<comment type="caution">
    <text evidence="2">The sequence shown here is derived from an EMBL/GenBank/DDBJ whole genome shotgun (WGS) entry which is preliminary data.</text>
</comment>
<dbReference type="EMBL" id="JABBGA010000019">
    <property type="protein sequence ID" value="NML27896.1"/>
    <property type="molecule type" value="Genomic_DNA"/>
</dbReference>
<keyword evidence="3" id="KW-1185">Reference proteome</keyword>
<feature type="signal peptide" evidence="1">
    <location>
        <begin position="1"/>
        <end position="19"/>
    </location>
</feature>
<keyword evidence="1" id="KW-0732">Signal</keyword>
<reference evidence="2 3" key="1">
    <citation type="submission" date="2020-04" db="EMBL/GenBank/DDBJ databases">
        <title>Zoogloea sp. G-4-1-14 isolated from soil.</title>
        <authorList>
            <person name="Dahal R.H."/>
        </authorList>
    </citation>
    <scope>NUCLEOTIDE SEQUENCE [LARGE SCALE GENOMIC DNA]</scope>
    <source>
        <strain evidence="2 3">G-4-1-14</strain>
    </source>
</reference>
<dbReference type="RefSeq" id="WP_169147424.1">
    <property type="nucleotide sequence ID" value="NZ_JABBGA010000019.1"/>
</dbReference>
<evidence type="ECO:0000313" key="3">
    <source>
        <dbReference type="Proteomes" id="UP000580043"/>
    </source>
</evidence>
<evidence type="ECO:0008006" key="4">
    <source>
        <dbReference type="Google" id="ProtNLM"/>
    </source>
</evidence>
<evidence type="ECO:0000313" key="2">
    <source>
        <dbReference type="EMBL" id="NML27896.1"/>
    </source>
</evidence>
<organism evidence="2 3">
    <name type="scientific">Zoogloea dura</name>
    <dbReference type="NCBI Taxonomy" id="2728840"/>
    <lineage>
        <taxon>Bacteria</taxon>
        <taxon>Pseudomonadati</taxon>
        <taxon>Pseudomonadota</taxon>
        <taxon>Betaproteobacteria</taxon>
        <taxon>Rhodocyclales</taxon>
        <taxon>Zoogloeaceae</taxon>
        <taxon>Zoogloea</taxon>
    </lineage>
</organism>
<protein>
    <recommendedName>
        <fullName evidence="4">Lipoprotein</fullName>
    </recommendedName>
</protein>
<dbReference type="Proteomes" id="UP000580043">
    <property type="component" value="Unassembled WGS sequence"/>
</dbReference>
<sequence length="133" mass="14381">MHLVPSLPSIRRSLLPALACCLLLGACSLPPNPLPEQMSAEFTPGMSLDDARQRLTAHGTTFSVKTDAECMALVERSPNVSQLRPRGGPCVFGKIMGKPEGLLGGHSDVILQLVFDGRSTLVDAHFEEIRQLF</sequence>
<feature type="chain" id="PRO_5032422984" description="Lipoprotein" evidence="1">
    <location>
        <begin position="20"/>
        <end position="133"/>
    </location>
</feature>
<name>A0A848GAS0_9RHOO</name>
<gene>
    <name evidence="2" type="ORF">HHL15_19235</name>
</gene>
<proteinExistence type="predicted"/>
<evidence type="ECO:0000256" key="1">
    <source>
        <dbReference type="SAM" id="SignalP"/>
    </source>
</evidence>
<accession>A0A848GAS0</accession>
<dbReference type="AlphaFoldDB" id="A0A848GAS0"/>